<dbReference type="InterPro" id="IPR036526">
    <property type="entry name" value="C-N_Hydrolase_sf"/>
</dbReference>
<comment type="similarity">
    <text evidence="1">Belongs to the carbon-nitrogen hydrolase superfamily. Nitrilase family.</text>
</comment>
<reference evidence="4" key="1">
    <citation type="submission" date="2018-02" db="EMBL/GenBank/DDBJ databases">
        <authorList>
            <person name="Silar P."/>
        </authorList>
    </citation>
    <scope>NUCLEOTIDE SEQUENCE [LARGE SCALE GENOMIC DNA]</scope>
    <source>
        <strain evidence="4">T</strain>
    </source>
</reference>
<dbReference type="EMBL" id="LR026966">
    <property type="protein sequence ID" value="VBB77146.1"/>
    <property type="molecule type" value="Genomic_DNA"/>
</dbReference>
<dbReference type="Proteomes" id="UP000280685">
    <property type="component" value="Chromosome 3"/>
</dbReference>
<evidence type="ECO:0000256" key="1">
    <source>
        <dbReference type="ARBA" id="ARBA00008129"/>
    </source>
</evidence>
<dbReference type="PANTHER" id="PTHR46044:SF1">
    <property type="entry name" value="CN HYDROLASE DOMAIN-CONTAINING PROTEIN"/>
    <property type="match status" value="1"/>
</dbReference>
<keyword evidence="5" id="KW-1185">Reference proteome</keyword>
<feature type="region of interest" description="Disordered" evidence="2">
    <location>
        <begin position="335"/>
        <end position="368"/>
    </location>
</feature>
<dbReference type="InterPro" id="IPR044149">
    <property type="entry name" value="Nitrilases_CHs"/>
</dbReference>
<evidence type="ECO:0000313" key="4">
    <source>
        <dbReference type="EMBL" id="VBB77146.1"/>
    </source>
</evidence>
<dbReference type="InterPro" id="IPR003010">
    <property type="entry name" value="C-N_Hydrolase"/>
</dbReference>
<evidence type="ECO:0000259" key="3">
    <source>
        <dbReference type="PROSITE" id="PS50263"/>
    </source>
</evidence>
<organism evidence="4 5">
    <name type="scientific">Podospora comata</name>
    <dbReference type="NCBI Taxonomy" id="48703"/>
    <lineage>
        <taxon>Eukaryota</taxon>
        <taxon>Fungi</taxon>
        <taxon>Dikarya</taxon>
        <taxon>Ascomycota</taxon>
        <taxon>Pezizomycotina</taxon>
        <taxon>Sordariomycetes</taxon>
        <taxon>Sordariomycetidae</taxon>
        <taxon>Sordariales</taxon>
        <taxon>Podosporaceae</taxon>
        <taxon>Podospora</taxon>
    </lineage>
</organism>
<dbReference type="CDD" id="cd07564">
    <property type="entry name" value="nitrilases_CHs"/>
    <property type="match status" value="1"/>
</dbReference>
<gene>
    <name evidence="4" type="ORF">PODCO_305180</name>
</gene>
<dbReference type="PANTHER" id="PTHR46044">
    <property type="entry name" value="NITRILASE"/>
    <property type="match status" value="1"/>
</dbReference>
<dbReference type="Gene3D" id="3.60.110.10">
    <property type="entry name" value="Carbon-nitrogen hydrolase"/>
    <property type="match status" value="1"/>
</dbReference>
<proteinExistence type="inferred from homology"/>
<name>A0ABY6S678_PODCO</name>
<accession>A0ABY6S678</accession>
<dbReference type="SUPFAM" id="SSF56317">
    <property type="entry name" value="Carbon-nitrogen hydrolase"/>
    <property type="match status" value="1"/>
</dbReference>
<dbReference type="PROSITE" id="PS50263">
    <property type="entry name" value="CN_HYDROLASE"/>
    <property type="match status" value="1"/>
</dbReference>
<dbReference type="Pfam" id="PF00795">
    <property type="entry name" value="CN_hydrolase"/>
    <property type="match status" value="1"/>
</dbReference>
<feature type="compositionally biased region" description="Basic and acidic residues" evidence="2">
    <location>
        <begin position="345"/>
        <end position="354"/>
    </location>
</feature>
<feature type="domain" description="CN hydrolase" evidence="3">
    <location>
        <begin position="8"/>
        <end position="286"/>
    </location>
</feature>
<protein>
    <submittedName>
        <fullName evidence="4">Nitrilase</fullName>
    </submittedName>
</protein>
<sequence length="422" mass="45527">MAPSETKFKVAAVHASPIFMNKSATLAKVISLIEQAASEQVRFLAFPETFVPGYPYFIECYPPITQAPALARYAEESVVVSSDLAAVAQACKEKNVGISLGVSERMEGGYTLFNSQVMMDSDGEIVSVHRKLQPTYVERMVWAQGGGATLDVKPLAAVGGFNVGGLACWENTMNGARQALIAQNQHIHIAAWPALSTLSGFESTADAQIEALAKTHALTAQVFVLVASNYVDQTCLDWMAANLGPQSFVKPGGGWSSIIHPFCSLLAAPVEGGKSGDVLVKAEIDLSDLKTVKVWIDSNGHYARPEVVQFSLDKTPLWGDEKRGEGWWRKEGSTSANRVRVGNGGKEEGGERGGGDGSFRTGGKRVTTPKWWIPQNTNNIIRSNAHHYPNYTPQNNAKKKENKKIGGITVSSVPISNYALCL</sequence>
<evidence type="ECO:0000256" key="2">
    <source>
        <dbReference type="SAM" id="MobiDB-lite"/>
    </source>
</evidence>
<evidence type="ECO:0000313" key="5">
    <source>
        <dbReference type="Proteomes" id="UP000280685"/>
    </source>
</evidence>